<feature type="domain" description="NAD-dependent epimerase/dehydratase" evidence="12">
    <location>
        <begin position="4"/>
        <end position="253"/>
    </location>
</feature>
<comment type="catalytic activity">
    <reaction evidence="1 11">
        <text>UDP-alpha-D-glucose = UDP-alpha-D-galactose</text>
        <dbReference type="Rhea" id="RHEA:22168"/>
        <dbReference type="ChEBI" id="CHEBI:58885"/>
        <dbReference type="ChEBI" id="CHEBI:66914"/>
        <dbReference type="EC" id="5.1.3.2"/>
    </reaction>
</comment>
<reference evidence="13 14" key="1">
    <citation type="submission" date="2017-12" db="EMBL/GenBank/DDBJ databases">
        <title>Phylogenetic diversity of female urinary microbiome.</title>
        <authorList>
            <person name="Thomas-White K."/>
            <person name="Wolfe A.J."/>
        </authorList>
    </citation>
    <scope>NUCLEOTIDE SEQUENCE [LARGE SCALE GENOMIC DNA]</scope>
    <source>
        <strain evidence="13 14">UMB0898</strain>
    </source>
</reference>
<dbReference type="PANTHER" id="PTHR43725">
    <property type="entry name" value="UDP-GLUCOSE 4-EPIMERASE"/>
    <property type="match status" value="1"/>
</dbReference>
<keyword evidence="7 11" id="KW-0520">NAD</keyword>
<proteinExistence type="inferred from homology"/>
<organism evidence="13 14">
    <name type="scientific">Falseniella ignava</name>
    <dbReference type="NCBI Taxonomy" id="137730"/>
    <lineage>
        <taxon>Bacteria</taxon>
        <taxon>Bacillati</taxon>
        <taxon>Bacillota</taxon>
        <taxon>Bacilli</taxon>
        <taxon>Lactobacillales</taxon>
        <taxon>Aerococcaceae</taxon>
        <taxon>Falseniella</taxon>
    </lineage>
</organism>
<evidence type="ECO:0000256" key="10">
    <source>
        <dbReference type="ARBA" id="ARBA00023277"/>
    </source>
</evidence>
<evidence type="ECO:0000256" key="3">
    <source>
        <dbReference type="ARBA" id="ARBA00004947"/>
    </source>
</evidence>
<dbReference type="Gene3D" id="3.90.25.10">
    <property type="entry name" value="UDP-galactose 4-epimerase, domain 1"/>
    <property type="match status" value="1"/>
</dbReference>
<evidence type="ECO:0000256" key="1">
    <source>
        <dbReference type="ARBA" id="ARBA00000083"/>
    </source>
</evidence>
<comment type="subunit">
    <text evidence="11">Homodimer.</text>
</comment>
<dbReference type="InterPro" id="IPR001509">
    <property type="entry name" value="Epimerase_deHydtase"/>
</dbReference>
<evidence type="ECO:0000256" key="7">
    <source>
        <dbReference type="ARBA" id="ARBA00023027"/>
    </source>
</evidence>
<dbReference type="InterPro" id="IPR005886">
    <property type="entry name" value="UDP_G4E"/>
</dbReference>
<evidence type="ECO:0000256" key="8">
    <source>
        <dbReference type="ARBA" id="ARBA00023144"/>
    </source>
</evidence>
<dbReference type="Proteomes" id="UP000234384">
    <property type="component" value="Unassembled WGS sequence"/>
</dbReference>
<dbReference type="GO" id="GO:0003978">
    <property type="term" value="F:UDP-glucose 4-epimerase activity"/>
    <property type="evidence" value="ECO:0007669"/>
    <property type="project" value="UniProtKB-UniRule"/>
</dbReference>
<comment type="pathway">
    <text evidence="3 11">Carbohydrate metabolism; galactose metabolism.</text>
</comment>
<dbReference type="PANTHER" id="PTHR43725:SF53">
    <property type="entry name" value="UDP-ARABINOSE 4-EPIMERASE 1"/>
    <property type="match status" value="1"/>
</dbReference>
<comment type="caution">
    <text evidence="13">The sequence shown here is derived from an EMBL/GenBank/DDBJ whole genome shotgun (WGS) entry which is preliminary data.</text>
</comment>
<dbReference type="UniPathway" id="UPA00214"/>
<evidence type="ECO:0000256" key="9">
    <source>
        <dbReference type="ARBA" id="ARBA00023235"/>
    </source>
</evidence>
<accession>A0A2I1K4H9</accession>
<keyword evidence="9 11" id="KW-0413">Isomerase</keyword>
<dbReference type="CDD" id="cd05247">
    <property type="entry name" value="UDP_G4E_1_SDR_e"/>
    <property type="match status" value="1"/>
</dbReference>
<keyword evidence="8" id="KW-0299">Galactose metabolism</keyword>
<comment type="similarity">
    <text evidence="4 11">Belongs to the NAD(P)-dependent epimerase/dehydratase family.</text>
</comment>
<evidence type="ECO:0000256" key="2">
    <source>
        <dbReference type="ARBA" id="ARBA00001911"/>
    </source>
</evidence>
<dbReference type="EMBL" id="PKHE01000002">
    <property type="protein sequence ID" value="PKY90558.1"/>
    <property type="molecule type" value="Genomic_DNA"/>
</dbReference>
<dbReference type="RefSeq" id="WP_101953784.1">
    <property type="nucleotide sequence ID" value="NZ_PKHE01000002.1"/>
</dbReference>
<dbReference type="Gene3D" id="3.40.50.720">
    <property type="entry name" value="NAD(P)-binding Rossmann-like Domain"/>
    <property type="match status" value="1"/>
</dbReference>
<keyword evidence="10 11" id="KW-0119">Carbohydrate metabolism</keyword>
<sequence length="331" mass="37361">MQEVLVIGGAGYIGSHAVATLVDEGYQVVVVDNLSTGHRQAVHPSATFYECDLRDKAVLTEIFKAHHFDGVFHFAAYSLVGESVYKPLEYFNNNVYGMQILLEVMVETGVDKLIFSSSAAVYGEVPMEYITEETQPRPASPYGETKLIMEEMIHWCTKAYDLRYVSLRYFNVAGARRDGSIGEDHQPETHLVPIILQTALGQREKLVIFGDDYATPDGTCIRDYVHVDDLIDAHVQAFHYLESHSDSQIFNLGSSRGYSVKEMWQAAESVTGKDIPAEIGERRAGDPARLVAESSKARQVLRWEPKYDEVQPIIETAWQWHQRHPNGYQDK</sequence>
<dbReference type="NCBIfam" id="TIGR01179">
    <property type="entry name" value="galE"/>
    <property type="match status" value="1"/>
</dbReference>
<evidence type="ECO:0000256" key="6">
    <source>
        <dbReference type="ARBA" id="ARBA00018569"/>
    </source>
</evidence>
<evidence type="ECO:0000256" key="5">
    <source>
        <dbReference type="ARBA" id="ARBA00013189"/>
    </source>
</evidence>
<dbReference type="Pfam" id="PF01370">
    <property type="entry name" value="Epimerase"/>
    <property type="match status" value="1"/>
</dbReference>
<evidence type="ECO:0000259" key="12">
    <source>
        <dbReference type="Pfam" id="PF01370"/>
    </source>
</evidence>
<dbReference type="AlphaFoldDB" id="A0A2I1K4H9"/>
<evidence type="ECO:0000313" key="14">
    <source>
        <dbReference type="Proteomes" id="UP000234384"/>
    </source>
</evidence>
<dbReference type="GO" id="GO:0033499">
    <property type="term" value="P:galactose catabolic process via UDP-galactose, Leloir pathway"/>
    <property type="evidence" value="ECO:0007669"/>
    <property type="project" value="TreeGrafter"/>
</dbReference>
<protein>
    <recommendedName>
        <fullName evidence="6 11">UDP-glucose 4-epimerase</fullName>
        <ecNumber evidence="5 11">5.1.3.2</ecNumber>
    </recommendedName>
</protein>
<dbReference type="OrthoDB" id="9801785at2"/>
<evidence type="ECO:0000313" key="13">
    <source>
        <dbReference type="EMBL" id="PKY90558.1"/>
    </source>
</evidence>
<dbReference type="SUPFAM" id="SSF51735">
    <property type="entry name" value="NAD(P)-binding Rossmann-fold domains"/>
    <property type="match status" value="1"/>
</dbReference>
<evidence type="ECO:0000256" key="11">
    <source>
        <dbReference type="RuleBase" id="RU366046"/>
    </source>
</evidence>
<evidence type="ECO:0000256" key="4">
    <source>
        <dbReference type="ARBA" id="ARBA00007637"/>
    </source>
</evidence>
<gene>
    <name evidence="13" type="primary">galE</name>
    <name evidence="13" type="ORF">CYJ57_01470</name>
</gene>
<name>A0A2I1K4H9_9LACT</name>
<dbReference type="InterPro" id="IPR036291">
    <property type="entry name" value="NAD(P)-bd_dom_sf"/>
</dbReference>
<dbReference type="EC" id="5.1.3.2" evidence="5 11"/>
<comment type="cofactor">
    <cofactor evidence="2 11">
        <name>NAD(+)</name>
        <dbReference type="ChEBI" id="CHEBI:57540"/>
    </cofactor>
</comment>